<dbReference type="InterPro" id="IPR004158">
    <property type="entry name" value="DUF247_pln"/>
</dbReference>
<organism evidence="1 2">
    <name type="scientific">Salix brachista</name>
    <dbReference type="NCBI Taxonomy" id="2182728"/>
    <lineage>
        <taxon>Eukaryota</taxon>
        <taxon>Viridiplantae</taxon>
        <taxon>Streptophyta</taxon>
        <taxon>Embryophyta</taxon>
        <taxon>Tracheophyta</taxon>
        <taxon>Spermatophyta</taxon>
        <taxon>Magnoliopsida</taxon>
        <taxon>eudicotyledons</taxon>
        <taxon>Gunneridae</taxon>
        <taxon>Pentapetalae</taxon>
        <taxon>rosids</taxon>
        <taxon>fabids</taxon>
        <taxon>Malpighiales</taxon>
        <taxon>Salicaceae</taxon>
        <taxon>Saliceae</taxon>
        <taxon>Salix</taxon>
    </lineage>
</organism>
<accession>A0A5N5JQ04</accession>
<dbReference type="Proteomes" id="UP000326939">
    <property type="component" value="Chromosome 16"/>
</dbReference>
<evidence type="ECO:0000313" key="1">
    <source>
        <dbReference type="EMBL" id="KAB5519393.1"/>
    </source>
</evidence>
<reference evidence="2" key="1">
    <citation type="journal article" date="2019" name="Gigascience">
        <title>De novo genome assembly of the endangered Acer yangbiense, a plant species with extremely small populations endemic to Yunnan Province, China.</title>
        <authorList>
            <person name="Yang J."/>
            <person name="Wariss H.M."/>
            <person name="Tao L."/>
            <person name="Zhang R."/>
            <person name="Yun Q."/>
            <person name="Hollingsworth P."/>
            <person name="Dao Z."/>
            <person name="Luo G."/>
            <person name="Guo H."/>
            <person name="Ma Y."/>
            <person name="Sun W."/>
        </authorList>
    </citation>
    <scope>NUCLEOTIDE SEQUENCE [LARGE SCALE GENOMIC DNA]</scope>
    <source>
        <strain evidence="2">cv. br00</strain>
    </source>
</reference>
<proteinExistence type="predicted"/>
<dbReference type="PANTHER" id="PTHR31170">
    <property type="entry name" value="BNAC04G53230D PROTEIN"/>
    <property type="match status" value="1"/>
</dbReference>
<dbReference type="EMBL" id="VDCV01000016">
    <property type="protein sequence ID" value="KAB5519393.1"/>
    <property type="molecule type" value="Genomic_DNA"/>
</dbReference>
<protein>
    <submittedName>
        <fullName evidence="1">Uncharacterized protein</fullName>
    </submittedName>
</protein>
<sequence>MRFQEKKEECYTPLAVSIGLYHYSDREVNKWRNSVMMVKFVKDPVDNSGAPRKDFYVNVKEELQKARGCYDKNITEKFSDEEFIKMMFIDGCFILQFMHCVNGESEKLEMSDRQIFHVKRDLLLLENQLPFAVLDSLRKQRYTGLSESNEIINNFLSLHIRSSDVKELRSNDVIRSTISEPTRKSHDTYDTAAYNDVKMAINKQCESTVKRWLPIIQDSHPMDVNANASTLDFRVESDLLVFESISYDIYLLVSLPMFGCL</sequence>
<dbReference type="AlphaFoldDB" id="A0A5N5JQ04"/>
<name>A0A5N5JQ04_9ROSI</name>
<keyword evidence="2" id="KW-1185">Reference proteome</keyword>
<dbReference type="Pfam" id="PF03140">
    <property type="entry name" value="DUF247"/>
    <property type="match status" value="1"/>
</dbReference>
<evidence type="ECO:0000313" key="2">
    <source>
        <dbReference type="Proteomes" id="UP000326939"/>
    </source>
</evidence>
<comment type="caution">
    <text evidence="1">The sequence shown here is derived from an EMBL/GenBank/DDBJ whole genome shotgun (WGS) entry which is preliminary data.</text>
</comment>
<gene>
    <name evidence="1" type="ORF">DKX38_023712</name>
</gene>